<feature type="compositionally biased region" description="Low complexity" evidence="2">
    <location>
        <begin position="856"/>
        <end position="867"/>
    </location>
</feature>
<dbReference type="InterPro" id="IPR056632">
    <property type="entry name" value="DUF7730"/>
</dbReference>
<feature type="coiled-coil region" evidence="1">
    <location>
        <begin position="252"/>
        <end position="293"/>
    </location>
</feature>
<dbReference type="AlphaFoldDB" id="A0A1B7YFJ7"/>
<feature type="compositionally biased region" description="Polar residues" evidence="2">
    <location>
        <begin position="31"/>
        <end position="67"/>
    </location>
</feature>
<feature type="region of interest" description="Disordered" evidence="2">
    <location>
        <begin position="128"/>
        <end position="232"/>
    </location>
</feature>
<feature type="compositionally biased region" description="Acidic residues" evidence="2">
    <location>
        <begin position="176"/>
        <end position="212"/>
    </location>
</feature>
<feature type="compositionally biased region" description="Polar residues" evidence="2">
    <location>
        <begin position="733"/>
        <end position="744"/>
    </location>
</feature>
<feature type="compositionally biased region" description="Basic and acidic residues" evidence="2">
    <location>
        <begin position="128"/>
        <end position="137"/>
    </location>
</feature>
<evidence type="ECO:0000259" key="3">
    <source>
        <dbReference type="Pfam" id="PF24864"/>
    </source>
</evidence>
<protein>
    <recommendedName>
        <fullName evidence="3">DUF7730 domain-containing protein</fullName>
    </recommendedName>
</protein>
<accession>A0A1B7YFJ7</accession>
<reference evidence="5" key="1">
    <citation type="journal article" date="2017" name="BMC Genomics">
        <title>Gapless genome assembly of Colletotrichum higginsianum reveals chromosome structure and association of transposable elements with secondary metabolite gene clusters.</title>
        <authorList>
            <person name="Dallery J.-F."/>
            <person name="Lapalu N."/>
            <person name="Zampounis A."/>
            <person name="Pigne S."/>
            <person name="Luyten I."/>
            <person name="Amselem J."/>
            <person name="Wittenberg A.H.J."/>
            <person name="Zhou S."/>
            <person name="de Queiroz M.V."/>
            <person name="Robin G.P."/>
            <person name="Auger A."/>
            <person name="Hainaut M."/>
            <person name="Henrissat B."/>
            <person name="Kim K.-T."/>
            <person name="Lee Y.-H."/>
            <person name="Lespinet O."/>
            <person name="Schwartz D.C."/>
            <person name="Thon M.R."/>
            <person name="O'Connell R.J."/>
        </authorList>
    </citation>
    <scope>NUCLEOTIDE SEQUENCE [LARGE SCALE GENOMIC DNA]</scope>
    <source>
        <strain evidence="5">IMI 349063</strain>
    </source>
</reference>
<evidence type="ECO:0000313" key="5">
    <source>
        <dbReference type="Proteomes" id="UP000092177"/>
    </source>
</evidence>
<feature type="region of interest" description="Disordered" evidence="2">
    <location>
        <begin position="884"/>
        <end position="903"/>
    </location>
</feature>
<feature type="region of interest" description="Disordered" evidence="2">
    <location>
        <begin position="728"/>
        <end position="786"/>
    </location>
</feature>
<evidence type="ECO:0000256" key="1">
    <source>
        <dbReference type="SAM" id="Coils"/>
    </source>
</evidence>
<organism evidence="4 5">
    <name type="scientific">Colletotrichum higginsianum (strain IMI 349063)</name>
    <name type="common">Crucifer anthracnose fungus</name>
    <dbReference type="NCBI Taxonomy" id="759273"/>
    <lineage>
        <taxon>Eukaryota</taxon>
        <taxon>Fungi</taxon>
        <taxon>Dikarya</taxon>
        <taxon>Ascomycota</taxon>
        <taxon>Pezizomycotina</taxon>
        <taxon>Sordariomycetes</taxon>
        <taxon>Hypocreomycetidae</taxon>
        <taxon>Glomerellales</taxon>
        <taxon>Glomerellaceae</taxon>
        <taxon>Colletotrichum</taxon>
        <taxon>Colletotrichum destructivum species complex</taxon>
    </lineage>
</organism>
<keyword evidence="1" id="KW-0175">Coiled coil</keyword>
<comment type="caution">
    <text evidence="4">The sequence shown here is derived from an EMBL/GenBank/DDBJ whole genome shotgun (WGS) entry which is preliminary data.</text>
</comment>
<proteinExistence type="predicted"/>
<feature type="compositionally biased region" description="Polar residues" evidence="2">
    <location>
        <begin position="934"/>
        <end position="954"/>
    </location>
</feature>
<evidence type="ECO:0000313" key="4">
    <source>
        <dbReference type="EMBL" id="OBR10720.1"/>
    </source>
</evidence>
<sequence length="986" mass="109432">MDDIKRSLSEGTSVSQAAPTTGGLLTPPSVPASSSGNRSVSARPTSLQQSVVTNVTKVSTAGPSSAEDTGLEPALEGLHVTGRSQSSHASGPLSDNPLAIGGSSSSRWSNHEAELEANGLVILKAHEGNETRRHYNPDEDEVESNNGDATSEDGIEPSSCVKDAFSMSPINSENHEEIDTEVGDEVDEGEPMDEDEDAESESDDDNNDDDDSHDGMPSTHDDEGDSILSQPPVDLERVGCSNECRREFCQGVEFYDKQVEALENKLRNLTIANNGLKTEVVKANQQIEKLKWSSVSKKRTQITWHEKLCLFITEPGNSQAMPYNKIYRLCCKEENMSTRIEYVHPDLRLRPPKNSESQQDILQGLSTDEAENVGPTALFVQDDEQPGGVNQTQSQTTFNTFPFSQLPASVQSNILKFVFVQENRLIHCISRLDPYIPPEDVTGTNAHRSGLPHRFHISGKSCNITYAIKPTEHLALLSVCKRWYYLGVHAFYGLNTFAFSSLGEFGRFCNGIGAARRQRIQHIELLWMGNQYLTHRPLREEGKNGHQLKWVSKRTWDISSLCQMHRLKSLTVHIDESGNSHKRRNHEPSHYINWMASITAGQPNFRPMRSLRTVQGLDFIYQLRGMELIQFYDYEMARKHGGRHPIRDWSFYMDIENVTAMPKAGERAKEAEFENLTPVLANFVAPDEYLAAVKDLYRQSDAFDAKHVSPPTREEDDDGDIEMPDIVIPVQKHQVTVAQKTAGSGSSGGDRKAAPASKKSRAAIEVRDDSAEGDTSSGDDDDDATPKAIVRNARSDAAATLASTLDKNGDENKNDDEVSLVGSNAENPIELEDFEPKMTPRLYKLQQEQEASREPSLAGSISSLSSIESERSFDTGCGLFVRSSTRSVSQPQSRRESTAMTETLRKRGFNEPDVHKAINLTELDDDMGMGMGYPSSSQPNTSRELASRQPNTFNYPIAQSHGSNPFLSLLPSDDESCPFKKRQRRR</sequence>
<gene>
    <name evidence="4" type="ORF">CH63R_06412</name>
</gene>
<dbReference type="OrthoDB" id="3439669at2759"/>
<dbReference type="KEGG" id="chig:CH63R_06412"/>
<dbReference type="PANTHER" id="PTHR38790">
    <property type="entry name" value="2EXR DOMAIN-CONTAINING PROTEIN-RELATED"/>
    <property type="match status" value="1"/>
</dbReference>
<dbReference type="Proteomes" id="UP000092177">
    <property type="component" value="Chromosome 4"/>
</dbReference>
<feature type="compositionally biased region" description="Basic and acidic residues" evidence="2">
    <location>
        <begin position="893"/>
        <end position="903"/>
    </location>
</feature>
<dbReference type="VEuPathDB" id="FungiDB:CH63R_06412"/>
<feature type="region of interest" description="Disordered" evidence="2">
    <location>
        <begin position="803"/>
        <end position="826"/>
    </location>
</feature>
<dbReference type="RefSeq" id="XP_018159237.1">
    <property type="nucleotide sequence ID" value="XM_018301387.1"/>
</dbReference>
<feature type="domain" description="DUF7730" evidence="3">
    <location>
        <begin position="468"/>
        <end position="576"/>
    </location>
</feature>
<feature type="compositionally biased region" description="Basic and acidic residues" evidence="2">
    <location>
        <begin position="807"/>
        <end position="816"/>
    </location>
</feature>
<dbReference type="EMBL" id="LTAN01000004">
    <property type="protein sequence ID" value="OBR10720.1"/>
    <property type="molecule type" value="Genomic_DNA"/>
</dbReference>
<name>A0A1B7YFJ7_COLHI</name>
<dbReference type="Pfam" id="PF24864">
    <property type="entry name" value="DUF7730"/>
    <property type="match status" value="1"/>
</dbReference>
<feature type="region of interest" description="Disordered" evidence="2">
    <location>
        <begin position="845"/>
        <end position="868"/>
    </location>
</feature>
<keyword evidence="5" id="KW-1185">Reference proteome</keyword>
<feature type="compositionally biased region" description="Polar residues" evidence="2">
    <location>
        <begin position="9"/>
        <end position="19"/>
    </location>
</feature>
<evidence type="ECO:0000256" key="2">
    <source>
        <dbReference type="SAM" id="MobiDB-lite"/>
    </source>
</evidence>
<feature type="region of interest" description="Disordered" evidence="2">
    <location>
        <begin position="925"/>
        <end position="986"/>
    </location>
</feature>
<feature type="region of interest" description="Disordered" evidence="2">
    <location>
        <begin position="1"/>
        <end position="112"/>
    </location>
</feature>
<dbReference type="GeneID" id="28865494"/>